<evidence type="ECO:0000313" key="2">
    <source>
        <dbReference type="EMBL" id="AIQ64304.1"/>
    </source>
</evidence>
<sequence>MKELDEKELLELIAEGDRPLAVFLQSPFCGTCKAAKRMLEVADLLIPEEIQLVSGNINMLPELVSRYRISGIPALLILNRDRTVPPAIHYRFHSVETVLGYIRSENSS</sequence>
<dbReference type="GO" id="GO:0016853">
    <property type="term" value="F:isomerase activity"/>
    <property type="evidence" value="ECO:0007669"/>
    <property type="project" value="UniProtKB-KW"/>
</dbReference>
<organism evidence="2 3">
    <name type="scientific">Paenibacillus stellifer</name>
    <dbReference type="NCBI Taxonomy" id="169760"/>
    <lineage>
        <taxon>Bacteria</taxon>
        <taxon>Bacillati</taxon>
        <taxon>Bacillota</taxon>
        <taxon>Bacilli</taxon>
        <taxon>Bacillales</taxon>
        <taxon>Paenibacillaceae</taxon>
        <taxon>Paenibacillus</taxon>
    </lineage>
</organism>
<dbReference type="EMBL" id="CP009286">
    <property type="protein sequence ID" value="AIQ64304.1"/>
    <property type="molecule type" value="Genomic_DNA"/>
</dbReference>
<evidence type="ECO:0000313" key="3">
    <source>
        <dbReference type="Proteomes" id="UP000029507"/>
    </source>
</evidence>
<protein>
    <submittedName>
        <fullName evidence="2">Thiol-disulfide isomerase</fullName>
    </submittedName>
</protein>
<keyword evidence="2" id="KW-0413">Isomerase</keyword>
<gene>
    <name evidence="2" type="ORF">PSTEL_15625</name>
</gene>
<dbReference type="InterPro" id="IPR036249">
    <property type="entry name" value="Thioredoxin-like_sf"/>
</dbReference>
<dbReference type="KEGG" id="pste:PSTEL_15625"/>
<dbReference type="HOGENOM" id="CLU_090389_17_1_9"/>
<dbReference type="Pfam" id="PF00085">
    <property type="entry name" value="Thioredoxin"/>
    <property type="match status" value="1"/>
</dbReference>
<reference evidence="2 3" key="1">
    <citation type="submission" date="2014-08" db="EMBL/GenBank/DDBJ databases">
        <title>Comparative genomics of the Paenibacillus odorifer group.</title>
        <authorList>
            <person name="den Bakker H.C."/>
            <person name="Tsai Y.-C."/>
            <person name="Martin N."/>
            <person name="Korlach J."/>
            <person name="Wiedmann M."/>
        </authorList>
    </citation>
    <scope>NUCLEOTIDE SEQUENCE [LARGE SCALE GENOMIC DNA]</scope>
    <source>
        <strain evidence="2 3">DSM 14472</strain>
    </source>
</reference>
<dbReference type="SUPFAM" id="SSF52833">
    <property type="entry name" value="Thioredoxin-like"/>
    <property type="match status" value="1"/>
</dbReference>
<feature type="domain" description="Thioredoxin" evidence="1">
    <location>
        <begin position="3"/>
        <end position="82"/>
    </location>
</feature>
<dbReference type="AlphaFoldDB" id="A0A089N6C4"/>
<keyword evidence="3" id="KW-1185">Reference proteome</keyword>
<evidence type="ECO:0000259" key="1">
    <source>
        <dbReference type="Pfam" id="PF00085"/>
    </source>
</evidence>
<dbReference type="Gene3D" id="3.40.30.10">
    <property type="entry name" value="Glutaredoxin"/>
    <property type="match status" value="1"/>
</dbReference>
<accession>A0A089N6C4</accession>
<name>A0A089N6C4_9BACL</name>
<dbReference type="OrthoDB" id="5784238at2"/>
<dbReference type="InterPro" id="IPR013766">
    <property type="entry name" value="Thioredoxin_domain"/>
</dbReference>
<proteinExistence type="predicted"/>
<dbReference type="STRING" id="169760.PSTEL_15625"/>
<dbReference type="Proteomes" id="UP000029507">
    <property type="component" value="Chromosome"/>
</dbReference>
<dbReference type="CDD" id="cd02947">
    <property type="entry name" value="TRX_family"/>
    <property type="match status" value="1"/>
</dbReference>